<organism evidence="1 2">
    <name type="scientific">Diphasiastrum complanatum</name>
    <name type="common">Issler's clubmoss</name>
    <name type="synonym">Lycopodium complanatum</name>
    <dbReference type="NCBI Taxonomy" id="34168"/>
    <lineage>
        <taxon>Eukaryota</taxon>
        <taxon>Viridiplantae</taxon>
        <taxon>Streptophyta</taxon>
        <taxon>Embryophyta</taxon>
        <taxon>Tracheophyta</taxon>
        <taxon>Lycopodiopsida</taxon>
        <taxon>Lycopodiales</taxon>
        <taxon>Lycopodiaceae</taxon>
        <taxon>Lycopodioideae</taxon>
        <taxon>Diphasiastrum</taxon>
    </lineage>
</organism>
<comment type="caution">
    <text evidence="1">The sequence shown here is derived from an EMBL/GenBank/DDBJ whole genome shotgun (WGS) entry which is preliminary data.</text>
</comment>
<reference evidence="2" key="1">
    <citation type="journal article" date="2024" name="Proc. Natl. Acad. Sci. U.S.A.">
        <title>Extraordinary preservation of gene collinearity over three hundred million years revealed in homosporous lycophytes.</title>
        <authorList>
            <person name="Li C."/>
            <person name="Wickell D."/>
            <person name="Kuo L.Y."/>
            <person name="Chen X."/>
            <person name="Nie B."/>
            <person name="Liao X."/>
            <person name="Peng D."/>
            <person name="Ji J."/>
            <person name="Jenkins J."/>
            <person name="Williams M."/>
            <person name="Shu S."/>
            <person name="Plott C."/>
            <person name="Barry K."/>
            <person name="Rajasekar S."/>
            <person name="Grimwood J."/>
            <person name="Han X."/>
            <person name="Sun S."/>
            <person name="Hou Z."/>
            <person name="He W."/>
            <person name="Dai G."/>
            <person name="Sun C."/>
            <person name="Schmutz J."/>
            <person name="Leebens-Mack J.H."/>
            <person name="Li F.W."/>
            <person name="Wang L."/>
        </authorList>
    </citation>
    <scope>NUCLEOTIDE SEQUENCE [LARGE SCALE GENOMIC DNA]</scope>
    <source>
        <strain evidence="2">cv. PW_Plant_1</strain>
    </source>
</reference>
<evidence type="ECO:0000313" key="1">
    <source>
        <dbReference type="EMBL" id="KAJ7548080.1"/>
    </source>
</evidence>
<dbReference type="EMBL" id="CM055099">
    <property type="protein sequence ID" value="KAJ7548080.1"/>
    <property type="molecule type" value="Genomic_DNA"/>
</dbReference>
<accession>A0ACC2D1J4</accession>
<keyword evidence="2" id="KW-1185">Reference proteome</keyword>
<protein>
    <submittedName>
        <fullName evidence="1">Uncharacterized protein</fullName>
    </submittedName>
</protein>
<sequence length="141" mass="15173">MSGRRLGEGLAFLWLICLSITILSACLIAEAKMSHDPEAEESASSKEAGKVYIVYMEKTDDAPEVLESKHTETLASVLGSQDAAKAAILYSYKYGVNGFSAKLTSDQVSALSEKSGVIQVVPSKVYKLHEKTSMTDGSLHL</sequence>
<name>A0ACC2D1J4_DIPCM</name>
<proteinExistence type="predicted"/>
<evidence type="ECO:0000313" key="2">
    <source>
        <dbReference type="Proteomes" id="UP001162992"/>
    </source>
</evidence>
<dbReference type="Proteomes" id="UP001162992">
    <property type="component" value="Chromosome 8"/>
</dbReference>
<gene>
    <name evidence="1" type="ORF">O6H91_08G116500</name>
</gene>